<dbReference type="Pfam" id="PF07722">
    <property type="entry name" value="Peptidase_C26"/>
    <property type="match status" value="1"/>
</dbReference>
<gene>
    <name evidence="1" type="ORF">UFOPK2328_00559</name>
</gene>
<dbReference type="EMBL" id="CAEZWX010000067">
    <property type="protein sequence ID" value="CAB4671191.1"/>
    <property type="molecule type" value="Genomic_DNA"/>
</dbReference>
<dbReference type="AlphaFoldDB" id="A0A6J6MAF1"/>
<organism evidence="1">
    <name type="scientific">freshwater metagenome</name>
    <dbReference type="NCBI Taxonomy" id="449393"/>
    <lineage>
        <taxon>unclassified sequences</taxon>
        <taxon>metagenomes</taxon>
        <taxon>ecological metagenomes</taxon>
    </lineage>
</organism>
<dbReference type="SUPFAM" id="SSF52317">
    <property type="entry name" value="Class I glutamine amidotransferase-like"/>
    <property type="match status" value="1"/>
</dbReference>
<dbReference type="PROSITE" id="PS51273">
    <property type="entry name" value="GATASE_TYPE_1"/>
    <property type="match status" value="1"/>
</dbReference>
<dbReference type="GO" id="GO:0005829">
    <property type="term" value="C:cytosol"/>
    <property type="evidence" value="ECO:0007669"/>
    <property type="project" value="TreeGrafter"/>
</dbReference>
<dbReference type="CDD" id="cd01745">
    <property type="entry name" value="GATase1_2"/>
    <property type="match status" value="1"/>
</dbReference>
<dbReference type="InterPro" id="IPR044668">
    <property type="entry name" value="PuuD-like"/>
</dbReference>
<proteinExistence type="predicted"/>
<reference evidence="1" key="1">
    <citation type="submission" date="2020-05" db="EMBL/GenBank/DDBJ databases">
        <authorList>
            <person name="Chiriac C."/>
            <person name="Salcher M."/>
            <person name="Ghai R."/>
            <person name="Kavagutti S V."/>
        </authorList>
    </citation>
    <scope>NUCLEOTIDE SEQUENCE</scope>
</reference>
<dbReference type="InterPro" id="IPR029062">
    <property type="entry name" value="Class_I_gatase-like"/>
</dbReference>
<evidence type="ECO:0000313" key="1">
    <source>
        <dbReference type="EMBL" id="CAB4671191.1"/>
    </source>
</evidence>
<dbReference type="GO" id="GO:0006598">
    <property type="term" value="P:polyamine catabolic process"/>
    <property type="evidence" value="ECO:0007669"/>
    <property type="project" value="TreeGrafter"/>
</dbReference>
<name>A0A6J6MAF1_9ZZZZ</name>
<sequence length="243" mass="26947">MNPRTKLNKPLIGLTTYRQRGQSGIWDTEMAFIPSFYIDAVERSGGVAVLLPPQKLSATEAWETLQRLDGLVVTGGRDLNPAKYGQDRAPLTDEPDSLRDETEETLLKAAIENNFPFLGICRGAQLLNVVMGGTLIQHLPDVIGTEKYQIEKGVFNPVAVQIEPGNKLFEMVGPEVNNALMYHHQAVDELGKDLVVTARTTDGVIEGLELPNHRFGVAVQWHPEQDLEDLRIFTSFIKATKTV</sequence>
<dbReference type="Gene3D" id="3.40.50.880">
    <property type="match status" value="1"/>
</dbReference>
<dbReference type="PANTHER" id="PTHR43235">
    <property type="entry name" value="GLUTAMINE AMIDOTRANSFERASE PB2B2.05-RELATED"/>
    <property type="match status" value="1"/>
</dbReference>
<accession>A0A6J6MAF1</accession>
<dbReference type="InterPro" id="IPR011697">
    <property type="entry name" value="Peptidase_C26"/>
</dbReference>
<protein>
    <submittedName>
        <fullName evidence="1">Unannotated protein</fullName>
    </submittedName>
</protein>
<dbReference type="GO" id="GO:0033969">
    <property type="term" value="F:gamma-glutamyl-gamma-aminobutyrate hydrolase activity"/>
    <property type="evidence" value="ECO:0007669"/>
    <property type="project" value="TreeGrafter"/>
</dbReference>
<dbReference type="PANTHER" id="PTHR43235:SF1">
    <property type="entry name" value="GLUTAMINE AMIDOTRANSFERASE PB2B2.05-RELATED"/>
    <property type="match status" value="1"/>
</dbReference>